<organism evidence="1 2">
    <name type="scientific">Panagrolaimus sp. JU765</name>
    <dbReference type="NCBI Taxonomy" id="591449"/>
    <lineage>
        <taxon>Eukaryota</taxon>
        <taxon>Metazoa</taxon>
        <taxon>Ecdysozoa</taxon>
        <taxon>Nematoda</taxon>
        <taxon>Chromadorea</taxon>
        <taxon>Rhabditida</taxon>
        <taxon>Tylenchina</taxon>
        <taxon>Panagrolaimomorpha</taxon>
        <taxon>Panagrolaimoidea</taxon>
        <taxon>Panagrolaimidae</taxon>
        <taxon>Panagrolaimus</taxon>
    </lineage>
</organism>
<sequence length="847" mass="96165">MSSSDSAAPSFNQIKSLFESSSNNKSDQRKSEGLVARRTGLYEKSKTSTIFSSSRCRPKPPLLPKPKHLLQNHKPPVPAHRNSRSVSVGHSPPPLLSPSLSVASALPVSSNTQKFFGNHEVIKVNNSSQSLSRTNGHLTPPRDSVLSGDSSLSPTPGDCSSPEESIYEGNEEKDELEDDGQLLGHFSKSNTVHTEVINDMIRRGLFDQLKEIKEGSSSSGNQDEDSQINLPPPEVPPHAEKKIVFNKYANEDPGSINRLVELETFVMEVCQKEEYFIKLLNLLCVKYPEYLKQCDEETKSNVYGKCQNVVNMMVTGLKPVLNAHEELYVRMKDVAFNWDSRNPNFAKPFIGRVELLLLCITFLENKNDICSQFNKLLETSPEFAHATRQFERQVLHHPSINDSEFHDHPLATKPLQGISTITFIQQMDIIHQNIVRYKLFMDRYKKMIPADSDEMKRTEQVIKSVNKVVCTVNEKIGQQESLMFLGELQTSLEKKFNVLMPGRKFIKDGVVLRQTRKDLSERRLILFNDTLLLCHLDLDTIHKIDLSNMKIEVEDNVERDNWFLIYSPQKSTAIMCDKKETRDSWVSSILQAQEHAKHVNSRPRIGHESFPIDEKKGSYSALWITDDDASMCMMKECSRSFNILVRRHHCRNCGYVICNGCSGYAPVPSIRYESDRVCAACYDELQNKYAMGKLIPNDMLIWNGSNLPIPYPVNSSEPKVKLKTGKVIKIKELFTPPKHGFKTRMTYPDKHIWAAGTICSLSSYGKPCFGRLMPDMCLYLYVARYDPNYVQCRNLAGCNYSMSDGKDGKVNFKLFQSTGEFVLEFTVQAKSAEMWEDALKKLNSIST</sequence>
<dbReference type="Proteomes" id="UP000887576">
    <property type="component" value="Unplaced"/>
</dbReference>
<dbReference type="WBParaSite" id="JU765_v2.g16999.t1">
    <property type="protein sequence ID" value="JU765_v2.g16999.t1"/>
    <property type="gene ID" value="JU765_v2.g16999"/>
</dbReference>
<accession>A0AC34QKC0</accession>
<evidence type="ECO:0000313" key="2">
    <source>
        <dbReference type="WBParaSite" id="JU765_v2.g16999.t1"/>
    </source>
</evidence>
<reference evidence="2" key="1">
    <citation type="submission" date="2022-11" db="UniProtKB">
        <authorList>
            <consortium name="WormBaseParasite"/>
        </authorList>
    </citation>
    <scope>IDENTIFICATION</scope>
</reference>
<protein>
    <submittedName>
        <fullName evidence="2">Uncharacterized protein</fullName>
    </submittedName>
</protein>
<evidence type="ECO:0000313" key="1">
    <source>
        <dbReference type="Proteomes" id="UP000887576"/>
    </source>
</evidence>
<proteinExistence type="predicted"/>
<name>A0AC34QKC0_9BILA</name>